<dbReference type="Proteomes" id="UP000176614">
    <property type="component" value="Unassembled WGS sequence"/>
</dbReference>
<evidence type="ECO:0000313" key="1">
    <source>
        <dbReference type="EMBL" id="OGC63170.1"/>
    </source>
</evidence>
<organism evidence="1 2">
    <name type="scientific">candidate division WWE3 bacterium RIFOXYA2_FULL_46_9</name>
    <dbReference type="NCBI Taxonomy" id="1802636"/>
    <lineage>
        <taxon>Bacteria</taxon>
        <taxon>Katanobacteria</taxon>
    </lineage>
</organism>
<dbReference type="AlphaFoldDB" id="A0A1F4W1D4"/>
<reference evidence="1 2" key="1">
    <citation type="journal article" date="2016" name="Nat. Commun.">
        <title>Thousands of microbial genomes shed light on interconnected biogeochemical processes in an aquifer system.</title>
        <authorList>
            <person name="Anantharaman K."/>
            <person name="Brown C.T."/>
            <person name="Hug L.A."/>
            <person name="Sharon I."/>
            <person name="Castelle C.J."/>
            <person name="Probst A.J."/>
            <person name="Thomas B.C."/>
            <person name="Singh A."/>
            <person name="Wilkins M.J."/>
            <person name="Karaoz U."/>
            <person name="Brodie E.L."/>
            <person name="Williams K.H."/>
            <person name="Hubbard S.S."/>
            <person name="Banfield J.F."/>
        </authorList>
    </citation>
    <scope>NUCLEOTIDE SEQUENCE [LARGE SCALE GENOMIC DNA]</scope>
</reference>
<sequence length="135" mass="15163">MPSIRLYYTGKARNKISPFGPVRKAKQDKIEARLVQIVVNILEHYGHSMNAVDIEILWILVDKSRNSVDYGVELQFSEKADFQGFGLVTTPGERKILGGAILDVLRRTTFLPNNVTIGVWVKPQTGAVYTMTGRK</sequence>
<dbReference type="EMBL" id="MEVT01000008">
    <property type="protein sequence ID" value="OGC63170.1"/>
    <property type="molecule type" value="Genomic_DNA"/>
</dbReference>
<accession>A0A1F4W1D4</accession>
<proteinExistence type="predicted"/>
<comment type="caution">
    <text evidence="1">The sequence shown here is derived from an EMBL/GenBank/DDBJ whole genome shotgun (WGS) entry which is preliminary data.</text>
</comment>
<gene>
    <name evidence="1" type="ORF">A2264_00545</name>
</gene>
<protein>
    <submittedName>
        <fullName evidence="1">Uncharacterized protein</fullName>
    </submittedName>
</protein>
<name>A0A1F4W1D4_UNCKA</name>
<evidence type="ECO:0000313" key="2">
    <source>
        <dbReference type="Proteomes" id="UP000176614"/>
    </source>
</evidence>